<dbReference type="OrthoDB" id="582700at2"/>
<dbReference type="EMBL" id="ANNX02000078">
    <property type="protein sequence ID" value="KYC34588.1"/>
    <property type="molecule type" value="Genomic_DNA"/>
</dbReference>
<gene>
    <name evidence="1" type="ORF">WA1_51305</name>
</gene>
<protein>
    <recommendedName>
        <fullName evidence="3">Restriction endonuclease subunit S</fullName>
    </recommendedName>
</protein>
<reference evidence="1 2" key="1">
    <citation type="journal article" date="2013" name="Genome Biol. Evol.">
        <title>Genomes of Stigonematalean cyanobacteria (subsection V) and the evolution of oxygenic photosynthesis from prokaryotes to plastids.</title>
        <authorList>
            <person name="Dagan T."/>
            <person name="Roettger M."/>
            <person name="Stucken K."/>
            <person name="Landan G."/>
            <person name="Koch R."/>
            <person name="Major P."/>
            <person name="Gould S.B."/>
            <person name="Goremykin V.V."/>
            <person name="Rippka R."/>
            <person name="Tandeau de Marsac N."/>
            <person name="Gugger M."/>
            <person name="Lockhart P.J."/>
            <person name="Allen J.F."/>
            <person name="Brune I."/>
            <person name="Maus I."/>
            <person name="Puhler A."/>
            <person name="Martin W.F."/>
        </authorList>
    </citation>
    <scope>NUCLEOTIDE SEQUENCE [LARGE SCALE GENOMIC DNA]</scope>
    <source>
        <strain evidence="1 2">PCC 7110</strain>
    </source>
</reference>
<dbReference type="Proteomes" id="UP000076925">
    <property type="component" value="Unassembled WGS sequence"/>
</dbReference>
<keyword evidence="2" id="KW-1185">Reference proteome</keyword>
<sequence>MSSKKLDELQQNFDTTKILAAVDTIDEICSSICDLDGIRLELLNLHSMAHTIINGDSTINAPTGTCIWEVAQDLELQIDDFATKLNGIATMLGRLGELVPDEEDEENFDFDE</sequence>
<dbReference type="RefSeq" id="WP_017740842.1">
    <property type="nucleotide sequence ID" value="NZ_KQ976356.1"/>
</dbReference>
<comment type="caution">
    <text evidence="1">The sequence shown here is derived from an EMBL/GenBank/DDBJ whole genome shotgun (WGS) entry which is preliminary data.</text>
</comment>
<proteinExistence type="predicted"/>
<evidence type="ECO:0000313" key="1">
    <source>
        <dbReference type="EMBL" id="KYC34588.1"/>
    </source>
</evidence>
<evidence type="ECO:0000313" key="2">
    <source>
        <dbReference type="Proteomes" id="UP000076925"/>
    </source>
</evidence>
<evidence type="ECO:0008006" key="3">
    <source>
        <dbReference type="Google" id="ProtNLM"/>
    </source>
</evidence>
<organism evidence="1 2">
    <name type="scientific">Scytonema hofmannii PCC 7110</name>
    <dbReference type="NCBI Taxonomy" id="128403"/>
    <lineage>
        <taxon>Bacteria</taxon>
        <taxon>Bacillati</taxon>
        <taxon>Cyanobacteriota</taxon>
        <taxon>Cyanophyceae</taxon>
        <taxon>Nostocales</taxon>
        <taxon>Scytonemataceae</taxon>
        <taxon>Scytonema</taxon>
    </lineage>
</organism>
<dbReference type="STRING" id="128403.WA1_51305"/>
<name>A0A139WQ90_9CYAN</name>
<accession>A0A139WQ90</accession>
<dbReference type="AlphaFoldDB" id="A0A139WQ90"/>